<evidence type="ECO:0008006" key="2">
    <source>
        <dbReference type="Google" id="ProtNLM"/>
    </source>
</evidence>
<name>A0A6J4VWQ9_9CYAN</name>
<organism evidence="1">
    <name type="scientific">uncultured Synechococcales cyanobacterium</name>
    <dbReference type="NCBI Taxonomy" id="1936017"/>
    <lineage>
        <taxon>Bacteria</taxon>
        <taxon>Bacillati</taxon>
        <taxon>Cyanobacteriota</taxon>
        <taxon>Cyanophyceae</taxon>
        <taxon>Synechococcales</taxon>
        <taxon>environmental samples</taxon>
    </lineage>
</organism>
<dbReference type="EMBL" id="CADCWO010000264">
    <property type="protein sequence ID" value="CAA9590473.1"/>
    <property type="molecule type" value="Genomic_DNA"/>
</dbReference>
<dbReference type="SFLD" id="SFLDS00003">
    <property type="entry name" value="Haloacid_Dehalogenase"/>
    <property type="match status" value="1"/>
</dbReference>
<dbReference type="PANTHER" id="PTHR43434:SF1">
    <property type="entry name" value="PHOSPHOGLYCOLATE PHOSPHATASE"/>
    <property type="match status" value="1"/>
</dbReference>
<dbReference type="Pfam" id="PF00702">
    <property type="entry name" value="Hydrolase"/>
    <property type="match status" value="1"/>
</dbReference>
<dbReference type="GO" id="GO:0005829">
    <property type="term" value="C:cytosol"/>
    <property type="evidence" value="ECO:0007669"/>
    <property type="project" value="TreeGrafter"/>
</dbReference>
<dbReference type="Gene3D" id="3.40.50.1000">
    <property type="entry name" value="HAD superfamily/HAD-like"/>
    <property type="match status" value="1"/>
</dbReference>
<dbReference type="GO" id="GO:0006281">
    <property type="term" value="P:DNA repair"/>
    <property type="evidence" value="ECO:0007669"/>
    <property type="project" value="TreeGrafter"/>
</dbReference>
<sequence>MIRLITDFDGPIIDVSDRYYRVYHFCLEKTRQLDQPVRPLSKSEFWALKRSRTPEKEIGMISGLEPGQAQAFADLRYQTVHTKPYFEYDTVVPGAVAALEKAQYAGIDLAVMTMRRTKELEYAFQRHDLGRFFPADRCYCLEDDYVKLKDTKEKPLLMERALRELPPASQVWMVGDTEADLISAKMHNVKVIGLLTGIRDRTQLEHHKPDFIATNLGAAVELVLQQTDSVSSLEY</sequence>
<dbReference type="InterPro" id="IPR036412">
    <property type="entry name" value="HAD-like_sf"/>
</dbReference>
<evidence type="ECO:0000313" key="1">
    <source>
        <dbReference type="EMBL" id="CAA9590473.1"/>
    </source>
</evidence>
<dbReference type="InterPro" id="IPR023214">
    <property type="entry name" value="HAD_sf"/>
</dbReference>
<dbReference type="InterPro" id="IPR050155">
    <property type="entry name" value="HAD-like_hydrolase_sf"/>
</dbReference>
<dbReference type="AlphaFoldDB" id="A0A6J4VWQ9"/>
<dbReference type="PANTHER" id="PTHR43434">
    <property type="entry name" value="PHOSPHOGLYCOLATE PHOSPHATASE"/>
    <property type="match status" value="1"/>
</dbReference>
<reference evidence="1" key="1">
    <citation type="submission" date="2020-02" db="EMBL/GenBank/DDBJ databases">
        <authorList>
            <person name="Meier V. D."/>
        </authorList>
    </citation>
    <scope>NUCLEOTIDE SEQUENCE</scope>
    <source>
        <strain evidence="1">AVDCRST_MAG81</strain>
    </source>
</reference>
<accession>A0A6J4VWQ9</accession>
<protein>
    <recommendedName>
        <fullName evidence="2">Haloacid dehalogenase-like hydrolase</fullName>
    </recommendedName>
</protein>
<dbReference type="SFLD" id="SFLDG01129">
    <property type="entry name" value="C1.5:_HAD__Beta-PGM__Phosphata"/>
    <property type="match status" value="1"/>
</dbReference>
<dbReference type="GO" id="GO:0008967">
    <property type="term" value="F:phosphoglycolate phosphatase activity"/>
    <property type="evidence" value="ECO:0007669"/>
    <property type="project" value="TreeGrafter"/>
</dbReference>
<gene>
    <name evidence="1" type="ORF">AVDCRST_MAG81-5408</name>
</gene>
<proteinExistence type="predicted"/>
<dbReference type="SUPFAM" id="SSF56784">
    <property type="entry name" value="HAD-like"/>
    <property type="match status" value="1"/>
</dbReference>